<dbReference type="GO" id="GO:0005737">
    <property type="term" value="C:cytoplasm"/>
    <property type="evidence" value="ECO:0007669"/>
    <property type="project" value="UniProtKB-SubCell"/>
</dbReference>
<name>A0A089HHT2_PAEDU</name>
<comment type="pathway">
    <text evidence="1 9">Glycan biosynthesis; sucrose metabolism.</text>
</comment>
<dbReference type="Pfam" id="PF08244">
    <property type="entry name" value="Glyco_hydro_32C"/>
    <property type="match status" value="1"/>
</dbReference>
<dbReference type="KEGG" id="pdu:PDUR_05700"/>
<evidence type="ECO:0000256" key="3">
    <source>
        <dbReference type="ARBA" id="ARBA00012758"/>
    </source>
</evidence>
<dbReference type="InterPro" id="IPR051214">
    <property type="entry name" value="GH32_Enzymes"/>
</dbReference>
<evidence type="ECO:0000256" key="4">
    <source>
        <dbReference type="ARBA" id="ARBA00019623"/>
    </source>
</evidence>
<dbReference type="NCBIfam" id="TIGR01322">
    <property type="entry name" value="scrB_fam"/>
    <property type="match status" value="1"/>
</dbReference>
<dbReference type="InterPro" id="IPR013148">
    <property type="entry name" value="Glyco_hydro_32_N"/>
</dbReference>
<sequence length="487" mass="54065">MSNTLEKETIPITNARYRLQYHLMPPVGWMNDPNGLIYYKGEYHAFYQHYPYGPWQGPMHWGHAKSKDLVHWEHLPIALTPSMPYDYAENTVYGCWSGSAVDDDGVLTLIYTGHVESNDPVEVQCIARSTDGIHFKKGAASIIAGPPDAECFGFRDPKVWKHGEVWHLVIGYGKDGKGKALHYTSSDLNEWTYEGIAAESDGTMGDMWECPDLFPLGGTPDSHVLLFSPMNIAPVKTLYLSGQFDYGSGKFSTQHKDRVDYGFDFYAPQTFEDASGRRILFGWMNIWGAEMPEKEDGWMGAFTLPRVLTLAEDGSLLANPAEELKALRGEHVNAANVLLKDGEEYSLAGAEGSALEIEAVFLADASSGAEFGLRVRCSDDGLQYTEISYKASEGVLRMNRDHAGAGEGGVNEASLVPMEDGRVKLRLFLDSSSVELFANDGRRTITNRIYPLESSLGLKLFSRNGNSVLESFNVWRIQPDQPAKTVE</sequence>
<feature type="domain" description="Glycosyl hydrolase family 32 C-terminal" evidence="11">
    <location>
        <begin position="323"/>
        <end position="475"/>
    </location>
</feature>
<dbReference type="STRING" id="44251.PDUR_05700"/>
<evidence type="ECO:0000259" key="11">
    <source>
        <dbReference type="Pfam" id="PF08244"/>
    </source>
</evidence>
<dbReference type="eggNOG" id="COG1621">
    <property type="taxonomic scope" value="Bacteria"/>
</dbReference>
<dbReference type="RefSeq" id="WP_042205413.1">
    <property type="nucleotide sequence ID" value="NZ_CP009288.1"/>
</dbReference>
<dbReference type="AlphaFoldDB" id="A0A089HHT2"/>
<dbReference type="SUPFAM" id="SSF49899">
    <property type="entry name" value="Concanavalin A-like lectins/glucanases"/>
    <property type="match status" value="1"/>
</dbReference>
<keyword evidence="6 8" id="KW-0326">Glycosidase</keyword>
<dbReference type="InterPro" id="IPR023296">
    <property type="entry name" value="Glyco_hydro_beta-prop_sf"/>
</dbReference>
<organism evidence="12 13">
    <name type="scientific">Paenibacillus durus</name>
    <name type="common">Paenibacillus azotofixans</name>
    <dbReference type="NCBI Taxonomy" id="44251"/>
    <lineage>
        <taxon>Bacteria</taxon>
        <taxon>Bacillati</taxon>
        <taxon>Bacillota</taxon>
        <taxon>Bacilli</taxon>
        <taxon>Bacillales</taxon>
        <taxon>Paenibacillaceae</taxon>
        <taxon>Paenibacillus</taxon>
    </lineage>
</organism>
<evidence type="ECO:0000256" key="2">
    <source>
        <dbReference type="ARBA" id="ARBA00009902"/>
    </source>
</evidence>
<accession>A0A089HHT2</accession>
<evidence type="ECO:0000259" key="10">
    <source>
        <dbReference type="Pfam" id="PF00251"/>
    </source>
</evidence>
<comment type="subcellular location">
    <subcellularLocation>
        <location evidence="9">Cytoplasm</location>
    </subcellularLocation>
</comment>
<dbReference type="SMART" id="SM00640">
    <property type="entry name" value="Glyco_32"/>
    <property type="match status" value="1"/>
</dbReference>
<dbReference type="InterPro" id="IPR018053">
    <property type="entry name" value="Glyco_hydro_32_AS"/>
</dbReference>
<dbReference type="PROSITE" id="PS00609">
    <property type="entry name" value="GLYCOSYL_HYDROL_F32"/>
    <property type="match status" value="1"/>
</dbReference>
<dbReference type="CDD" id="cd08996">
    <property type="entry name" value="GH32_FFase"/>
    <property type="match status" value="1"/>
</dbReference>
<evidence type="ECO:0000256" key="5">
    <source>
        <dbReference type="ARBA" id="ARBA00022801"/>
    </source>
</evidence>
<evidence type="ECO:0000256" key="9">
    <source>
        <dbReference type="RuleBase" id="RU365015"/>
    </source>
</evidence>
<dbReference type="Pfam" id="PF00251">
    <property type="entry name" value="Glyco_hydro_32N"/>
    <property type="match status" value="1"/>
</dbReference>
<feature type="domain" description="Glycosyl hydrolase family 32 N-terminal" evidence="10">
    <location>
        <begin position="22"/>
        <end position="320"/>
    </location>
</feature>
<dbReference type="InterPro" id="IPR006232">
    <property type="entry name" value="Suc6P_hydrolase"/>
</dbReference>
<dbReference type="InterPro" id="IPR013189">
    <property type="entry name" value="Glyco_hydro_32_C"/>
</dbReference>
<gene>
    <name evidence="12" type="ORF">PDUR_05700</name>
</gene>
<evidence type="ECO:0000256" key="8">
    <source>
        <dbReference type="RuleBase" id="RU362110"/>
    </source>
</evidence>
<keyword evidence="9" id="KW-0119">Carbohydrate metabolism</keyword>
<comment type="catalytic activity">
    <reaction evidence="8">
        <text>Hydrolysis of terminal non-reducing beta-D-fructofuranoside residues in beta-D-fructofuranosides.</text>
        <dbReference type="EC" id="3.2.1.26"/>
    </reaction>
</comment>
<evidence type="ECO:0000256" key="6">
    <source>
        <dbReference type="ARBA" id="ARBA00023295"/>
    </source>
</evidence>
<dbReference type="EC" id="3.2.1.26" evidence="3 8"/>
<dbReference type="GO" id="GO:0004564">
    <property type="term" value="F:beta-fructofuranosidase activity"/>
    <property type="evidence" value="ECO:0007669"/>
    <property type="project" value="UniProtKB-EC"/>
</dbReference>
<dbReference type="EMBL" id="CP009288">
    <property type="protein sequence ID" value="AIQ11501.1"/>
    <property type="molecule type" value="Genomic_DNA"/>
</dbReference>
<dbReference type="SUPFAM" id="SSF75005">
    <property type="entry name" value="Arabinanase/levansucrase/invertase"/>
    <property type="match status" value="1"/>
</dbReference>
<dbReference type="UniPathway" id="UPA00238"/>
<comment type="function">
    <text evidence="9">Enables the bacterium to metabolize sucrose as a sole carbon source.</text>
</comment>
<proteinExistence type="inferred from homology"/>
<evidence type="ECO:0000313" key="13">
    <source>
        <dbReference type="Proteomes" id="UP000029409"/>
    </source>
</evidence>
<evidence type="ECO:0000256" key="1">
    <source>
        <dbReference type="ARBA" id="ARBA00004914"/>
    </source>
</evidence>
<comment type="similarity">
    <text evidence="2 8">Belongs to the glycosyl hydrolase 32 family.</text>
</comment>
<dbReference type="Gene3D" id="2.60.120.560">
    <property type="entry name" value="Exo-inulinase, domain 1"/>
    <property type="match status" value="1"/>
</dbReference>
<dbReference type="PANTHER" id="PTHR43101">
    <property type="entry name" value="BETA-FRUCTOSIDASE"/>
    <property type="match status" value="1"/>
</dbReference>
<dbReference type="GO" id="GO:0005985">
    <property type="term" value="P:sucrose metabolic process"/>
    <property type="evidence" value="ECO:0007669"/>
    <property type="project" value="UniProtKB-UniPathway"/>
</dbReference>
<dbReference type="Proteomes" id="UP000029409">
    <property type="component" value="Chromosome"/>
</dbReference>
<keyword evidence="5 8" id="KW-0378">Hydrolase</keyword>
<dbReference type="InterPro" id="IPR013320">
    <property type="entry name" value="ConA-like_dom_sf"/>
</dbReference>
<evidence type="ECO:0000313" key="12">
    <source>
        <dbReference type="EMBL" id="AIQ11501.1"/>
    </source>
</evidence>
<dbReference type="Gene3D" id="2.115.10.20">
    <property type="entry name" value="Glycosyl hydrolase domain, family 43"/>
    <property type="match status" value="1"/>
</dbReference>
<keyword evidence="9" id="KW-0963">Cytoplasm</keyword>
<evidence type="ECO:0000256" key="7">
    <source>
        <dbReference type="ARBA" id="ARBA00033367"/>
    </source>
</evidence>
<dbReference type="PANTHER" id="PTHR43101:SF1">
    <property type="entry name" value="BETA-FRUCTOSIDASE"/>
    <property type="match status" value="1"/>
</dbReference>
<reference evidence="12 13" key="1">
    <citation type="submission" date="2014-08" db="EMBL/GenBank/DDBJ databases">
        <title>Comparative genomics of the Paenibacillus odorifer group.</title>
        <authorList>
            <person name="den Bakker H.C."/>
            <person name="Tsai Y.-C."/>
            <person name="Martin N."/>
            <person name="Korlach J."/>
            <person name="Wiedmann M."/>
        </authorList>
    </citation>
    <scope>NUCLEOTIDE SEQUENCE [LARGE SCALE GENOMIC DNA]</scope>
    <source>
        <strain evidence="12 13">DSM 1735</strain>
    </source>
</reference>
<keyword evidence="13" id="KW-1185">Reference proteome</keyword>
<dbReference type="InterPro" id="IPR001362">
    <property type="entry name" value="Glyco_hydro_32"/>
</dbReference>
<protein>
    <recommendedName>
        <fullName evidence="4 8">Sucrose-6-phosphate hydrolase</fullName>
        <ecNumber evidence="3 8">3.2.1.26</ecNumber>
    </recommendedName>
    <alternativeName>
        <fullName evidence="7 9">Invertase</fullName>
    </alternativeName>
</protein>